<evidence type="ECO:0000256" key="5">
    <source>
        <dbReference type="SAM" id="MobiDB-lite"/>
    </source>
</evidence>
<dbReference type="InterPro" id="IPR004367">
    <property type="entry name" value="Cyclin_C-dom"/>
</dbReference>
<reference evidence="8" key="1">
    <citation type="journal article" date="2021" name="bioRxiv">
        <title>Whole Genome Assembly and Annotation of Northern Wild Rice, Zizania palustris L., Supports a Whole Genome Duplication in the Zizania Genus.</title>
        <authorList>
            <person name="Haas M."/>
            <person name="Kono T."/>
            <person name="Macchietto M."/>
            <person name="Millas R."/>
            <person name="McGilp L."/>
            <person name="Shao M."/>
            <person name="Duquette J."/>
            <person name="Hirsch C.N."/>
            <person name="Kimball J."/>
        </authorList>
    </citation>
    <scope>NUCLEOTIDE SEQUENCE</scope>
    <source>
        <tissue evidence="8">Fresh leaf tissue</tissue>
    </source>
</reference>
<evidence type="ECO:0000313" key="9">
    <source>
        <dbReference type="Proteomes" id="UP000729402"/>
    </source>
</evidence>
<dbReference type="OrthoDB" id="5590282at2759"/>
<evidence type="ECO:0000313" key="8">
    <source>
        <dbReference type="EMBL" id="KAG8073967.1"/>
    </source>
</evidence>
<evidence type="ECO:0000259" key="7">
    <source>
        <dbReference type="SMART" id="SM01332"/>
    </source>
</evidence>
<gene>
    <name evidence="8" type="ORF">GUJ93_ZPchr0006g43481</name>
</gene>
<dbReference type="Pfam" id="PF02984">
    <property type="entry name" value="Cyclin_C"/>
    <property type="match status" value="1"/>
</dbReference>
<dbReference type="Proteomes" id="UP000729402">
    <property type="component" value="Unassembled WGS sequence"/>
</dbReference>
<keyword evidence="3" id="KW-0131">Cell cycle</keyword>
<evidence type="ECO:0008006" key="10">
    <source>
        <dbReference type="Google" id="ProtNLM"/>
    </source>
</evidence>
<feature type="domain" description="Cyclin-like" evidence="6">
    <location>
        <begin position="216"/>
        <end position="307"/>
    </location>
</feature>
<name>A0A8J5VJV0_ZIZPA</name>
<dbReference type="GO" id="GO:0051301">
    <property type="term" value="P:cell division"/>
    <property type="evidence" value="ECO:0007669"/>
    <property type="project" value="UniProtKB-KW"/>
</dbReference>
<feature type="compositionally biased region" description="Basic and acidic residues" evidence="5">
    <location>
        <begin position="24"/>
        <end position="57"/>
    </location>
</feature>
<feature type="region of interest" description="Disordered" evidence="5">
    <location>
        <begin position="1"/>
        <end position="179"/>
    </location>
</feature>
<dbReference type="AlphaFoldDB" id="A0A8J5VJV0"/>
<accession>A0A8J5VJV0</accession>
<feature type="domain" description="Cyclin-like" evidence="6">
    <location>
        <begin position="320"/>
        <end position="409"/>
    </location>
</feature>
<dbReference type="InterPro" id="IPR039361">
    <property type="entry name" value="Cyclin"/>
</dbReference>
<dbReference type="InterPro" id="IPR006671">
    <property type="entry name" value="Cyclin_N"/>
</dbReference>
<evidence type="ECO:0000256" key="2">
    <source>
        <dbReference type="ARBA" id="ARBA00023127"/>
    </source>
</evidence>
<dbReference type="EMBL" id="JAAALK010000283">
    <property type="protein sequence ID" value="KAG8073967.1"/>
    <property type="molecule type" value="Genomic_DNA"/>
</dbReference>
<dbReference type="FunFam" id="1.10.472.10:FF:000001">
    <property type="entry name" value="G2/mitotic-specific cyclin"/>
    <property type="match status" value="1"/>
</dbReference>
<comment type="caution">
    <text evidence="8">The sequence shown here is derived from an EMBL/GenBank/DDBJ whole genome shotgun (WGS) entry which is preliminary data.</text>
</comment>
<proteinExistence type="inferred from homology"/>
<comment type="similarity">
    <text evidence="4">Belongs to the cyclin family.</text>
</comment>
<keyword evidence="9" id="KW-1185">Reference proteome</keyword>
<protein>
    <recommendedName>
        <fullName evidence="10">Cyclin N-terminal domain-containing protein</fullName>
    </recommendedName>
</protein>
<evidence type="ECO:0000256" key="4">
    <source>
        <dbReference type="RuleBase" id="RU000383"/>
    </source>
</evidence>
<keyword evidence="2 4" id="KW-0195">Cyclin</keyword>
<dbReference type="Pfam" id="PF00134">
    <property type="entry name" value="Cyclin_N"/>
    <property type="match status" value="1"/>
</dbReference>
<evidence type="ECO:0000256" key="1">
    <source>
        <dbReference type="ARBA" id="ARBA00022618"/>
    </source>
</evidence>
<evidence type="ECO:0000259" key="6">
    <source>
        <dbReference type="SMART" id="SM00385"/>
    </source>
</evidence>
<dbReference type="PANTHER" id="PTHR10177">
    <property type="entry name" value="CYCLINS"/>
    <property type="match status" value="1"/>
</dbReference>
<dbReference type="SMART" id="SM00385">
    <property type="entry name" value="CYCLIN"/>
    <property type="match status" value="2"/>
</dbReference>
<evidence type="ECO:0000256" key="3">
    <source>
        <dbReference type="ARBA" id="ARBA00023306"/>
    </source>
</evidence>
<organism evidence="8 9">
    <name type="scientific">Zizania palustris</name>
    <name type="common">Northern wild rice</name>
    <dbReference type="NCBI Taxonomy" id="103762"/>
    <lineage>
        <taxon>Eukaryota</taxon>
        <taxon>Viridiplantae</taxon>
        <taxon>Streptophyta</taxon>
        <taxon>Embryophyta</taxon>
        <taxon>Tracheophyta</taxon>
        <taxon>Spermatophyta</taxon>
        <taxon>Magnoliopsida</taxon>
        <taxon>Liliopsida</taxon>
        <taxon>Poales</taxon>
        <taxon>Poaceae</taxon>
        <taxon>BOP clade</taxon>
        <taxon>Oryzoideae</taxon>
        <taxon>Oryzeae</taxon>
        <taxon>Zizaniinae</taxon>
        <taxon>Zizania</taxon>
    </lineage>
</organism>
<keyword evidence="1" id="KW-0132">Cell division</keyword>
<feature type="domain" description="Cyclin C-terminal" evidence="7">
    <location>
        <begin position="316"/>
        <end position="440"/>
    </location>
</feature>
<dbReference type="FunFam" id="1.10.472.10:FF:000220">
    <property type="entry name" value="Cyclin superfamily protein, putative"/>
    <property type="match status" value="1"/>
</dbReference>
<dbReference type="InterPro" id="IPR013763">
    <property type="entry name" value="Cyclin-like_dom"/>
</dbReference>
<reference evidence="8" key="2">
    <citation type="submission" date="2021-02" db="EMBL/GenBank/DDBJ databases">
        <authorList>
            <person name="Kimball J.A."/>
            <person name="Haas M.W."/>
            <person name="Macchietto M."/>
            <person name="Kono T."/>
            <person name="Duquette J."/>
            <person name="Shao M."/>
        </authorList>
    </citation>
    <scope>NUCLEOTIDE SEQUENCE</scope>
    <source>
        <tissue evidence="8">Fresh leaf tissue</tissue>
    </source>
</reference>
<feature type="compositionally biased region" description="Basic and acidic residues" evidence="5">
    <location>
        <begin position="94"/>
        <end position="107"/>
    </location>
</feature>
<dbReference type="SMART" id="SM01332">
    <property type="entry name" value="Cyclin_C"/>
    <property type="match status" value="1"/>
</dbReference>
<sequence length="453" mass="50623">MAKSCRQVPASRTSEPLPPTPETPSEKPSRNAARRGERAQQREAEPAPLGNREEAAHALRRGPARALPTDSKANNGSWTPPPRRMTRPRTRSVARAEAEDAGKRGEPDGADPQGSKEPDAGADQLGSKEPDAGADPQASKTPPAGADPRGSKELDAGAGRRGSKKPDAGAPESAVERDAEEIDRYLRSLEAQPSMRPETDYDYGIINFRMRGILVDWMANVAFLFHHQDETLHLAVSYVDRFLSRSVISQDKLQLLGTTALYVACKYEETMHHICMHRLYDARLFNYITDNTYTTQQVVKMEKYILKNLNFELGTPTAITFLRRFLTCCGGNLEQSRAKRLKLMCNYLADLSLLDHYCLMFLPSTVAAACLFVARFTISPRTRPWNLTLQRNTGYKISDVKDCISAIHDLQLSKKYQNLTAVRDKYKKTEFECVSTITSPSKIQASFLKNITR</sequence>